<name>A0A3Q2QCY2_FUNHE</name>
<proteinExistence type="predicted"/>
<organism evidence="6 7">
    <name type="scientific">Fundulus heteroclitus</name>
    <name type="common">Killifish</name>
    <name type="synonym">Mummichog</name>
    <dbReference type="NCBI Taxonomy" id="8078"/>
    <lineage>
        <taxon>Eukaryota</taxon>
        <taxon>Metazoa</taxon>
        <taxon>Chordata</taxon>
        <taxon>Craniata</taxon>
        <taxon>Vertebrata</taxon>
        <taxon>Euteleostomi</taxon>
        <taxon>Actinopterygii</taxon>
        <taxon>Neopterygii</taxon>
        <taxon>Teleostei</taxon>
        <taxon>Neoteleostei</taxon>
        <taxon>Acanthomorphata</taxon>
        <taxon>Ovalentaria</taxon>
        <taxon>Atherinomorphae</taxon>
        <taxon>Cyprinodontiformes</taxon>
        <taxon>Fundulidae</taxon>
        <taxon>Fundulus</taxon>
    </lineage>
</organism>
<dbReference type="Ensembl" id="ENSFHET00000007745.1">
    <property type="protein sequence ID" value="ENSFHEP00000024459.1"/>
    <property type="gene ID" value="ENSFHEG00000006036.1"/>
</dbReference>
<feature type="domain" description="CHHC U11-48K-type" evidence="5">
    <location>
        <begin position="110"/>
        <end position="137"/>
    </location>
</feature>
<reference evidence="6" key="1">
    <citation type="submission" date="2025-08" db="UniProtKB">
        <authorList>
            <consortium name="Ensembl"/>
        </authorList>
    </citation>
    <scope>IDENTIFICATION</scope>
</reference>
<feature type="domain" description="CHHC U11-48K-type" evidence="5">
    <location>
        <begin position="76"/>
        <end position="103"/>
    </location>
</feature>
<accession>A0A3Q2QCY2</accession>
<feature type="region of interest" description="Disordered" evidence="4">
    <location>
        <begin position="194"/>
        <end position="217"/>
    </location>
</feature>
<dbReference type="PANTHER" id="PTHR21402">
    <property type="entry name" value="GAMETOCYTE SPECIFIC FACTOR 1-RELATED"/>
    <property type="match status" value="1"/>
</dbReference>
<dbReference type="Pfam" id="PF05253">
    <property type="entry name" value="zf-U11-48K"/>
    <property type="match status" value="2"/>
</dbReference>
<dbReference type="InterPro" id="IPR022776">
    <property type="entry name" value="TRM13/UPF0224_CHHC_Znf_dom"/>
</dbReference>
<evidence type="ECO:0000256" key="2">
    <source>
        <dbReference type="ARBA" id="ARBA00022771"/>
    </source>
</evidence>
<reference evidence="6" key="2">
    <citation type="submission" date="2025-09" db="UniProtKB">
        <authorList>
            <consortium name="Ensembl"/>
        </authorList>
    </citation>
    <scope>IDENTIFICATION</scope>
</reference>
<keyword evidence="2" id="KW-0863">Zinc-finger</keyword>
<sequence>MAELPHQRVGALPTSESAALNQRLVAPPLDTTETVALMSAPIRFGTRTGPYSMPSEDEAQTVEIYDSKGNCDPDKLLQCPFDKNHQIRSCRFPYHLIKCRKNHPELASRLKTCPFNARHLVPKHELAHHTENCEDRISVDPEDAGSHSGHGDWHVPVNTWVNPNMSEDWDKEADDAQAPFVWGVNSKLSQIQATRPSNHLGPNFRVPSTVPWSNNQL</sequence>
<dbReference type="GeneTree" id="ENSGT00940000164745"/>
<keyword evidence="3" id="KW-0862">Zinc</keyword>
<dbReference type="InterPro" id="IPR036236">
    <property type="entry name" value="Znf_C2H2_sf"/>
</dbReference>
<dbReference type="STRING" id="8078.ENSFHEP00000024459"/>
<evidence type="ECO:0000256" key="3">
    <source>
        <dbReference type="ARBA" id="ARBA00022833"/>
    </source>
</evidence>
<evidence type="ECO:0000259" key="5">
    <source>
        <dbReference type="PROSITE" id="PS51800"/>
    </source>
</evidence>
<dbReference type="InterPro" id="IPR051591">
    <property type="entry name" value="UPF0224_FAM112_RNA_Proc"/>
</dbReference>
<keyword evidence="1" id="KW-0479">Metal-binding</keyword>
<evidence type="ECO:0000256" key="1">
    <source>
        <dbReference type="ARBA" id="ARBA00022723"/>
    </source>
</evidence>
<evidence type="ECO:0000313" key="7">
    <source>
        <dbReference type="Proteomes" id="UP000265000"/>
    </source>
</evidence>
<evidence type="ECO:0000256" key="4">
    <source>
        <dbReference type="SAM" id="MobiDB-lite"/>
    </source>
</evidence>
<dbReference type="AlphaFoldDB" id="A0A3Q2QCY2"/>
<evidence type="ECO:0000313" key="6">
    <source>
        <dbReference type="Ensembl" id="ENSFHEP00000024459.1"/>
    </source>
</evidence>
<dbReference type="Proteomes" id="UP000265000">
    <property type="component" value="Unplaced"/>
</dbReference>
<dbReference type="SUPFAM" id="SSF57667">
    <property type="entry name" value="beta-beta-alpha zinc fingers"/>
    <property type="match status" value="1"/>
</dbReference>
<protein>
    <recommendedName>
        <fullName evidence="5">CHHC U11-48K-type domain-containing protein</fullName>
    </recommendedName>
</protein>
<keyword evidence="7" id="KW-1185">Reference proteome</keyword>
<dbReference type="PANTHER" id="PTHR21402:SF5">
    <property type="entry name" value="GAMETOCYTE SPECIFIC FACTOR 1"/>
    <property type="match status" value="1"/>
</dbReference>
<dbReference type="PROSITE" id="PS51800">
    <property type="entry name" value="ZF_CHHC_U11_48K"/>
    <property type="match status" value="2"/>
</dbReference>
<dbReference type="GO" id="GO:0008270">
    <property type="term" value="F:zinc ion binding"/>
    <property type="evidence" value="ECO:0007669"/>
    <property type="project" value="UniProtKB-KW"/>
</dbReference>